<comment type="subcellular location">
    <subcellularLocation>
        <location evidence="2">Gas vesicle</location>
    </subcellularLocation>
</comment>
<evidence type="ECO:0000256" key="1">
    <source>
        <dbReference type="ARBA" id="ARBA00022987"/>
    </source>
</evidence>
<dbReference type="GO" id="GO:0031411">
    <property type="term" value="C:gas vesicle"/>
    <property type="evidence" value="ECO:0007669"/>
    <property type="project" value="UniProtKB-SubCell"/>
</dbReference>
<keyword evidence="1" id="KW-0304">Gas vesicle</keyword>
<evidence type="ECO:0000313" key="5">
    <source>
        <dbReference type="Proteomes" id="UP000239522"/>
    </source>
</evidence>
<comment type="caution">
    <text evidence="4">The sequence shown here is derived from an EMBL/GenBank/DDBJ whole genome shotgun (WGS) entry which is preliminary data.</text>
</comment>
<reference evidence="4 5" key="1">
    <citation type="submission" date="2016-11" db="EMBL/GenBank/DDBJ databases">
        <title>Trade-off between light-utilization and light-protection in marine flavobacteria.</title>
        <authorList>
            <person name="Kumagai Y."/>
        </authorList>
    </citation>
    <scope>NUCLEOTIDE SEQUENCE [LARGE SCALE GENOMIC DNA]</scope>
    <source>
        <strain evidence="4 5">ATCC 700397</strain>
    </source>
</reference>
<keyword evidence="5" id="KW-1185">Reference proteome</keyword>
<evidence type="ECO:0000256" key="2">
    <source>
        <dbReference type="ARBA" id="ARBA00035108"/>
    </source>
</evidence>
<accession>A0A2S7L165</accession>
<dbReference type="GO" id="GO:0012506">
    <property type="term" value="C:vesicle membrane"/>
    <property type="evidence" value="ECO:0007669"/>
    <property type="project" value="InterPro"/>
</dbReference>
<comment type="similarity">
    <text evidence="3">Belongs to the gas vesicle GvpA family.</text>
</comment>
<organism evidence="4 5">
    <name type="scientific">Polaribacter filamentus</name>
    <dbReference type="NCBI Taxonomy" id="53483"/>
    <lineage>
        <taxon>Bacteria</taxon>
        <taxon>Pseudomonadati</taxon>
        <taxon>Bacteroidota</taxon>
        <taxon>Flavobacteriia</taxon>
        <taxon>Flavobacteriales</taxon>
        <taxon>Flavobacteriaceae</taxon>
    </lineage>
</organism>
<evidence type="ECO:0000313" key="4">
    <source>
        <dbReference type="EMBL" id="PQB08669.1"/>
    </source>
</evidence>
<dbReference type="RefSeq" id="WP_104810845.1">
    <property type="nucleotide sequence ID" value="NZ_MQUA01000013.1"/>
</dbReference>
<gene>
    <name evidence="4" type="ORF">BST83_10315</name>
</gene>
<dbReference type="EMBL" id="MQUA01000013">
    <property type="protein sequence ID" value="PQB08669.1"/>
    <property type="molecule type" value="Genomic_DNA"/>
</dbReference>
<sequence>MEKNTENNDIQHNDIINRSKDFTLLEMLDRVLNKGVIIAGDVVISVADIDLVYLGVKLMLSSVETMEKLKENK</sequence>
<evidence type="ECO:0000256" key="3">
    <source>
        <dbReference type="ARBA" id="ARBA00035646"/>
    </source>
</evidence>
<dbReference type="AlphaFoldDB" id="A0A2S7L165"/>
<dbReference type="InterPro" id="IPR050530">
    <property type="entry name" value="GvpA"/>
</dbReference>
<protein>
    <submittedName>
        <fullName evidence="4">Gas vesicle protein</fullName>
    </submittedName>
</protein>
<dbReference type="GO" id="GO:0005198">
    <property type="term" value="F:structural molecule activity"/>
    <property type="evidence" value="ECO:0007669"/>
    <property type="project" value="InterPro"/>
</dbReference>
<dbReference type="Pfam" id="PF00741">
    <property type="entry name" value="Gas_vesicle"/>
    <property type="match status" value="1"/>
</dbReference>
<dbReference type="InterPro" id="IPR000638">
    <property type="entry name" value="Gas-vesicle_GvpA-like"/>
</dbReference>
<proteinExistence type="inferred from homology"/>
<dbReference type="OrthoDB" id="8453627at2"/>
<dbReference type="Proteomes" id="UP000239522">
    <property type="component" value="Unassembled WGS sequence"/>
</dbReference>
<name>A0A2S7L165_9FLAO</name>
<dbReference type="PANTHER" id="PTHR35344">
    <property type="entry name" value="GAS VESICLE STRUCTURAL PROTEIN 2-RELATED"/>
    <property type="match status" value="1"/>
</dbReference>
<dbReference type="PANTHER" id="PTHR35344:SF4">
    <property type="entry name" value="GAS VESICLE PROTEIN A1"/>
    <property type="match status" value="1"/>
</dbReference>